<dbReference type="GO" id="GO:0005783">
    <property type="term" value="C:endoplasmic reticulum"/>
    <property type="evidence" value="ECO:0007669"/>
    <property type="project" value="TreeGrafter"/>
</dbReference>
<evidence type="ECO:0000256" key="2">
    <source>
        <dbReference type="SAM" id="MobiDB-lite"/>
    </source>
</evidence>
<feature type="compositionally biased region" description="Acidic residues" evidence="2">
    <location>
        <begin position="181"/>
        <end position="192"/>
    </location>
</feature>
<dbReference type="PANTHER" id="PTHR13341">
    <property type="entry name" value="MIR-INTERACTING SAPOSIN-LIKE PROTEIN"/>
    <property type="match status" value="1"/>
</dbReference>
<evidence type="ECO:0000259" key="4">
    <source>
        <dbReference type="Pfam" id="PF11938"/>
    </source>
</evidence>
<feature type="domain" description="DUF3456" evidence="4">
    <location>
        <begin position="26"/>
        <end position="169"/>
    </location>
</feature>
<sequence length="207" mass="23773">MVSLLWFNILLLMSAIMAHAKDMDLYCGACHMLVDEIHWEINQTDPKRTIQVGSFRIMPDGSQRLSEIPYKQSTVQLTELLETACSKPGDYYQSVDKLTNTKIYKRQNRRDGQPASLKNLTLSKDIMKMLKFACEGIAEDFEEEIITVFRDKENENYLQSICVSQTELCKESQLYDVNPDVVEDGDNPDDIESNNNQESDTEVKTEL</sequence>
<dbReference type="AlphaFoldDB" id="A0A7J7JDG2"/>
<name>A0A7J7JDG2_BUGNE</name>
<comment type="caution">
    <text evidence="5">The sequence shown here is derived from an EMBL/GenBank/DDBJ whole genome shotgun (WGS) entry which is preliminary data.</text>
</comment>
<reference evidence="5" key="1">
    <citation type="submission" date="2020-06" db="EMBL/GenBank/DDBJ databases">
        <title>Draft genome of Bugula neritina, a colonial animal packing powerful symbionts and potential medicines.</title>
        <authorList>
            <person name="Rayko M."/>
        </authorList>
    </citation>
    <scope>NUCLEOTIDE SEQUENCE [LARGE SCALE GENOMIC DNA]</scope>
    <source>
        <strain evidence="5">Kwan_BN1</strain>
    </source>
</reference>
<dbReference type="EMBL" id="VXIV02002604">
    <property type="protein sequence ID" value="KAF6024230.1"/>
    <property type="molecule type" value="Genomic_DNA"/>
</dbReference>
<dbReference type="PANTHER" id="PTHR13341:SF2">
    <property type="entry name" value="PROTEIN SEELE"/>
    <property type="match status" value="1"/>
</dbReference>
<feature type="signal peptide" evidence="3">
    <location>
        <begin position="1"/>
        <end position="20"/>
    </location>
</feature>
<proteinExistence type="inferred from homology"/>
<keyword evidence="3" id="KW-0732">Signal</keyword>
<gene>
    <name evidence="5" type="ORF">EB796_017460</name>
</gene>
<dbReference type="Pfam" id="PF11938">
    <property type="entry name" value="DUF3456"/>
    <property type="match status" value="1"/>
</dbReference>
<evidence type="ECO:0000256" key="3">
    <source>
        <dbReference type="SAM" id="SignalP"/>
    </source>
</evidence>
<feature type="chain" id="PRO_5029561152" evidence="3">
    <location>
        <begin position="21"/>
        <end position="207"/>
    </location>
</feature>
<dbReference type="Proteomes" id="UP000593567">
    <property type="component" value="Unassembled WGS sequence"/>
</dbReference>
<protein>
    <submittedName>
        <fullName evidence="5">CNPY2</fullName>
    </submittedName>
</protein>
<dbReference type="InterPro" id="IPR021852">
    <property type="entry name" value="DUF3456"/>
</dbReference>
<feature type="region of interest" description="Disordered" evidence="2">
    <location>
        <begin position="178"/>
        <end position="207"/>
    </location>
</feature>
<dbReference type="OrthoDB" id="192915at2759"/>
<dbReference type="InterPro" id="IPR042415">
    <property type="entry name" value="CNPY"/>
</dbReference>
<keyword evidence="6" id="KW-1185">Reference proteome</keyword>
<organism evidence="5 6">
    <name type="scientific">Bugula neritina</name>
    <name type="common">Brown bryozoan</name>
    <name type="synonym">Sertularia neritina</name>
    <dbReference type="NCBI Taxonomy" id="10212"/>
    <lineage>
        <taxon>Eukaryota</taxon>
        <taxon>Metazoa</taxon>
        <taxon>Spiralia</taxon>
        <taxon>Lophotrochozoa</taxon>
        <taxon>Bryozoa</taxon>
        <taxon>Gymnolaemata</taxon>
        <taxon>Cheilostomatida</taxon>
        <taxon>Flustrina</taxon>
        <taxon>Buguloidea</taxon>
        <taxon>Bugulidae</taxon>
        <taxon>Bugula</taxon>
    </lineage>
</organism>
<evidence type="ECO:0000313" key="5">
    <source>
        <dbReference type="EMBL" id="KAF6024230.1"/>
    </source>
</evidence>
<evidence type="ECO:0000256" key="1">
    <source>
        <dbReference type="ARBA" id="ARBA00007285"/>
    </source>
</evidence>
<comment type="similarity">
    <text evidence="1">Belongs to the canopy family.</text>
</comment>
<evidence type="ECO:0000313" key="6">
    <source>
        <dbReference type="Proteomes" id="UP000593567"/>
    </source>
</evidence>
<accession>A0A7J7JDG2</accession>